<proteinExistence type="inferred from homology"/>
<comment type="function">
    <text evidence="15">Catalyzes the ATP-dependent phosphorylation of the 3-deoxy-D-manno-octulosonic acid (Kdo) residue in Kdo-lipid IV(A) at the 4-OH position.</text>
</comment>
<dbReference type="GO" id="GO:0016773">
    <property type="term" value="F:phosphotransferase activity, alcohol group as acceptor"/>
    <property type="evidence" value="ECO:0007669"/>
    <property type="project" value="UniProtKB-UniRule"/>
</dbReference>
<dbReference type="AlphaFoldDB" id="A0A2N7FBE1"/>
<evidence type="ECO:0000256" key="2">
    <source>
        <dbReference type="ARBA" id="ARBA00004713"/>
    </source>
</evidence>
<dbReference type="EMBL" id="MCWU01000025">
    <property type="protein sequence ID" value="PMJ65768.1"/>
    <property type="molecule type" value="Genomic_DNA"/>
</dbReference>
<evidence type="ECO:0000313" key="16">
    <source>
        <dbReference type="EMBL" id="PMJ65768.1"/>
    </source>
</evidence>
<dbReference type="GO" id="GO:0005524">
    <property type="term" value="F:ATP binding"/>
    <property type="evidence" value="ECO:0007669"/>
    <property type="project" value="UniProtKB-UniRule"/>
</dbReference>
<feature type="active site" evidence="15">
    <location>
        <position position="167"/>
    </location>
</feature>
<dbReference type="Proteomes" id="UP000235330">
    <property type="component" value="Unassembled WGS sequence"/>
</dbReference>
<evidence type="ECO:0000256" key="3">
    <source>
        <dbReference type="ARBA" id="ARBA00010327"/>
    </source>
</evidence>
<dbReference type="RefSeq" id="WP_102516535.1">
    <property type="nucleotide sequence ID" value="NZ_CAWNSM010000025.1"/>
</dbReference>
<evidence type="ECO:0000256" key="4">
    <source>
        <dbReference type="ARBA" id="ARBA00011988"/>
    </source>
</evidence>
<evidence type="ECO:0000256" key="9">
    <source>
        <dbReference type="ARBA" id="ARBA00022777"/>
    </source>
</evidence>
<comment type="subcellular location">
    <subcellularLocation>
        <location evidence="1 15">Cell inner membrane</location>
        <topology evidence="1 15">Peripheral membrane protein</topology>
        <orientation evidence="1 15">Cytoplasmic side</orientation>
    </subcellularLocation>
</comment>
<keyword evidence="8 15" id="KW-0547">Nucleotide-binding</keyword>
<dbReference type="Pfam" id="PF06293">
    <property type="entry name" value="Kdo"/>
    <property type="match status" value="1"/>
</dbReference>
<dbReference type="EC" id="2.7.1.166" evidence="4 15"/>
<accession>A0A2N7FBE1</accession>
<dbReference type="NCBIfam" id="NF002475">
    <property type="entry name" value="PRK01723.1"/>
    <property type="match status" value="1"/>
</dbReference>
<reference evidence="17" key="1">
    <citation type="submission" date="2016-07" db="EMBL/GenBank/DDBJ databases">
        <title>Nontailed viruses are major unrecognized killers of bacteria in the ocean.</title>
        <authorList>
            <person name="Kauffman K."/>
            <person name="Hussain F."/>
            <person name="Yang J."/>
            <person name="Arevalo P."/>
            <person name="Brown J."/>
            <person name="Cutler M."/>
            <person name="Kelly L."/>
            <person name="Polz M.F."/>
        </authorList>
    </citation>
    <scope>NUCLEOTIDE SEQUENCE [LARGE SCALE GENOMIC DNA]</scope>
    <source>
        <strain evidence="17">10N.261.55.E11</strain>
    </source>
</reference>
<dbReference type="SUPFAM" id="SSF56112">
    <property type="entry name" value="Protein kinase-like (PK-like)"/>
    <property type="match status" value="1"/>
</dbReference>
<evidence type="ECO:0000313" key="17">
    <source>
        <dbReference type="Proteomes" id="UP000235330"/>
    </source>
</evidence>
<comment type="catalytic activity">
    <reaction evidence="14 15">
        <text>an alpha-Kdo-(2-&gt;6)-lipid IVA + ATP = a 4-O-phospho-alpha-Kdo-(2-&gt;6)-lipid IVA + ADP + H(+)</text>
        <dbReference type="Rhea" id="RHEA:74271"/>
        <dbReference type="ChEBI" id="CHEBI:15378"/>
        <dbReference type="ChEBI" id="CHEBI:30616"/>
        <dbReference type="ChEBI" id="CHEBI:176428"/>
        <dbReference type="ChEBI" id="CHEBI:193140"/>
        <dbReference type="ChEBI" id="CHEBI:456216"/>
        <dbReference type="EC" id="2.7.1.166"/>
    </reaction>
</comment>
<comment type="similarity">
    <text evidence="3 15">Belongs to the protein kinase superfamily. KdkA/RfaP family.</text>
</comment>
<evidence type="ECO:0000256" key="12">
    <source>
        <dbReference type="ARBA" id="ARBA00023136"/>
    </source>
</evidence>
<evidence type="ECO:0000256" key="8">
    <source>
        <dbReference type="ARBA" id="ARBA00022741"/>
    </source>
</evidence>
<keyword evidence="7 15" id="KW-0808">Transferase</keyword>
<evidence type="ECO:0000256" key="13">
    <source>
        <dbReference type="ARBA" id="ARBA00029511"/>
    </source>
</evidence>
<keyword evidence="11 15" id="KW-0448">Lipopolysaccharide biosynthesis</keyword>
<protein>
    <recommendedName>
        <fullName evidence="13 15">3-deoxy-D-manno-octulosonic acid kinase</fullName>
        <shortName evidence="15">Kdo kinase</shortName>
        <ecNumber evidence="4 15">2.7.1.166</ecNumber>
    </recommendedName>
</protein>
<name>A0A2N7FBE1_VIBSP</name>
<comment type="pathway">
    <text evidence="2 15">Bacterial outer membrane biogenesis; LPS core biosynthesis.</text>
</comment>
<comment type="caution">
    <text evidence="16">The sequence shown here is derived from an EMBL/GenBank/DDBJ whole genome shotgun (WGS) entry which is preliminary data.</text>
</comment>
<keyword evidence="10 15" id="KW-0067">ATP-binding</keyword>
<dbReference type="Gene3D" id="1.10.510.10">
    <property type="entry name" value="Transferase(Phosphotransferase) domain 1"/>
    <property type="match status" value="1"/>
</dbReference>
<evidence type="ECO:0000256" key="10">
    <source>
        <dbReference type="ARBA" id="ARBA00022840"/>
    </source>
</evidence>
<keyword evidence="9 15" id="KW-0418">Kinase</keyword>
<dbReference type="UniPathway" id="UPA00958"/>
<keyword evidence="12 15" id="KW-0472">Membrane</keyword>
<gene>
    <name evidence="15" type="primary">kdkA</name>
    <name evidence="16" type="ORF">BCU17_19760</name>
</gene>
<dbReference type="InterPro" id="IPR022826">
    <property type="entry name" value="KDO_kinase"/>
</dbReference>
<evidence type="ECO:0000256" key="6">
    <source>
        <dbReference type="ARBA" id="ARBA00022519"/>
    </source>
</evidence>
<dbReference type="GO" id="GO:0005886">
    <property type="term" value="C:plasma membrane"/>
    <property type="evidence" value="ECO:0007669"/>
    <property type="project" value="UniProtKB-SubCell"/>
</dbReference>
<keyword evidence="6 15" id="KW-0997">Cell inner membrane</keyword>
<dbReference type="InterPro" id="IPR011009">
    <property type="entry name" value="Kinase-like_dom_sf"/>
</dbReference>
<evidence type="ECO:0000256" key="15">
    <source>
        <dbReference type="HAMAP-Rule" id="MF_00521"/>
    </source>
</evidence>
<dbReference type="GO" id="GO:0009244">
    <property type="term" value="P:lipopolysaccharide core region biosynthetic process"/>
    <property type="evidence" value="ECO:0007669"/>
    <property type="project" value="UniProtKB-UniRule"/>
</dbReference>
<dbReference type="HAMAP" id="MF_00521">
    <property type="entry name" value="KDO_kinase"/>
    <property type="match status" value="1"/>
</dbReference>
<dbReference type="GO" id="GO:0016301">
    <property type="term" value="F:kinase activity"/>
    <property type="evidence" value="ECO:0007669"/>
    <property type="project" value="UniProtKB-KW"/>
</dbReference>
<organism evidence="16 17">
    <name type="scientific">Vibrio splendidus</name>
    <dbReference type="NCBI Taxonomy" id="29497"/>
    <lineage>
        <taxon>Bacteria</taxon>
        <taxon>Pseudomonadati</taxon>
        <taxon>Pseudomonadota</taxon>
        <taxon>Gammaproteobacteria</taxon>
        <taxon>Vibrionales</taxon>
        <taxon>Vibrionaceae</taxon>
        <taxon>Vibrio</taxon>
    </lineage>
</organism>
<evidence type="ECO:0000256" key="1">
    <source>
        <dbReference type="ARBA" id="ARBA00004515"/>
    </source>
</evidence>
<keyword evidence="5 15" id="KW-1003">Cell membrane</keyword>
<evidence type="ECO:0000256" key="5">
    <source>
        <dbReference type="ARBA" id="ARBA00022475"/>
    </source>
</evidence>
<evidence type="ECO:0000256" key="7">
    <source>
        <dbReference type="ARBA" id="ARBA00022679"/>
    </source>
</evidence>
<evidence type="ECO:0000256" key="11">
    <source>
        <dbReference type="ARBA" id="ARBA00022985"/>
    </source>
</evidence>
<sequence>MRTEKISNQTIVYDPSLLSKQLVKQAFDADFWQSKNMIVGQAQGRGTTWFIQLEATQAALRHYRRGGLLGKLINDHYLYLGDKRVRSFQEFGLLQTLIDNKVNVPRPIAARVIRKGLVYQADLLSEKVPNASDLVDCLTKSVLDKETYYNIGSEIRKMHDAQVNHTDLNIHNILLDAKEQVWLIDFDKCFQQRGNTWKKSNLERLKRSFIKEQGKRRIQWQENDWVQLMNGYDDTL</sequence>
<evidence type="ECO:0000256" key="14">
    <source>
        <dbReference type="ARBA" id="ARBA00034417"/>
    </source>
</evidence>